<dbReference type="EMBL" id="AAGNCT010000138">
    <property type="protein sequence ID" value="EBP7533499.1"/>
    <property type="molecule type" value="Genomic_DNA"/>
</dbReference>
<reference evidence="1" key="1">
    <citation type="submission" date="2018-07" db="EMBL/GenBank/DDBJ databases">
        <authorList>
            <consortium name="GenomeTrakr network: Whole genome sequencing for foodborne pathogen traceback"/>
        </authorList>
    </citation>
    <scope>NUCLEOTIDE SEQUENCE</scope>
    <source>
        <strain evidence="1">CFSAN034797</strain>
    </source>
</reference>
<comment type="caution">
    <text evidence="1">The sequence shown here is derived from an EMBL/GenBank/DDBJ whole genome shotgun (WGS) entry which is preliminary data.</text>
</comment>
<accession>A0A5U3VLM6</accession>
<dbReference type="AlphaFoldDB" id="A0A5U3VLM6"/>
<evidence type="ECO:0000313" key="1">
    <source>
        <dbReference type="EMBL" id="EBP7533499.1"/>
    </source>
</evidence>
<organism evidence="1">
    <name type="scientific">Salmonella enterica</name>
    <name type="common">Salmonella choleraesuis</name>
    <dbReference type="NCBI Taxonomy" id="28901"/>
    <lineage>
        <taxon>Bacteria</taxon>
        <taxon>Pseudomonadati</taxon>
        <taxon>Pseudomonadota</taxon>
        <taxon>Gammaproteobacteria</taxon>
        <taxon>Enterobacterales</taxon>
        <taxon>Enterobacteriaceae</taxon>
        <taxon>Salmonella</taxon>
    </lineage>
</organism>
<sequence>MLVLRQMRKSLHFLSAKSHLLNAQTGSISQRILQFFEISDLRIVTKICVGAQIMSDYERLM</sequence>
<proteinExistence type="predicted"/>
<name>A0A5U3VLM6_SALER</name>
<gene>
    <name evidence="1" type="ORF">AIS55_24405</name>
</gene>
<protein>
    <submittedName>
        <fullName evidence="1">Uncharacterized protein</fullName>
    </submittedName>
</protein>